<reference evidence="11" key="1">
    <citation type="submission" date="2022-06" db="EMBL/GenBank/DDBJ databases">
        <title>Complete genome sequences of two strains of the flax pathogen Septoria linicola.</title>
        <authorList>
            <person name="Lapalu N."/>
            <person name="Simon A."/>
            <person name="Demenou B."/>
            <person name="Paumier D."/>
            <person name="Guillot M.-P."/>
            <person name="Gout L."/>
            <person name="Valade R."/>
        </authorList>
    </citation>
    <scope>NUCLEOTIDE SEQUENCE</scope>
    <source>
        <strain evidence="11">SE15195</strain>
    </source>
</reference>
<dbReference type="EMBL" id="CP099423">
    <property type="protein sequence ID" value="USW54710.1"/>
    <property type="molecule type" value="Genomic_DNA"/>
</dbReference>
<evidence type="ECO:0000256" key="7">
    <source>
        <dbReference type="ARBA" id="ARBA00023049"/>
    </source>
</evidence>
<sequence length="448" mass="49696">MRVSGLLLATAFVTAVSAQEAPFPTCEIVRPPSETVIDALQTAGEAPPDVPPTVDNARLPRSGMSIDVYVNIVTDDAASGNYTQAQIDEQLLLMRNAFAAWDITLVTRDIRWVVNNAWIPLEPLTRQELDMKLAIRRGAYSDLNMYFVSALGRDLAGYCFFPEPNPSDYLRAIDGCTQQAATLPGGTALGRRNGGTAIHEIGHWFGLFHVHTEGATCDPPGDFVDDTPAQKDPNWSCPIGNERQDSCPQHPGVDSVFNYMDYTDDACTDEFTSGQIERGSNMYANLRAGVADRFTPPVSLGNAAIIGGRHCADEPTYLRVRRWTDGQFDAQRCEQHCRETSQFNLLRNRPACRFYNTYVQRRNGTHEFQSCALYTQEWKADAARNMGQIQGSDRITITLSRTNGKENMGLIGVGKQHSKIKMSTASFKACLCQHLTSRQDKDLIRAKN</sequence>
<dbReference type="InterPro" id="IPR024079">
    <property type="entry name" value="MetalloPept_cat_dom_sf"/>
</dbReference>
<dbReference type="GO" id="GO:0006508">
    <property type="term" value="P:proteolysis"/>
    <property type="evidence" value="ECO:0007669"/>
    <property type="project" value="UniProtKB-KW"/>
</dbReference>
<evidence type="ECO:0000256" key="6">
    <source>
        <dbReference type="ARBA" id="ARBA00022833"/>
    </source>
</evidence>
<keyword evidence="3" id="KW-0479">Metal-binding</keyword>
<proteinExistence type="inferred from homology"/>
<dbReference type="SUPFAM" id="SSF55486">
    <property type="entry name" value="Metalloproteases ('zincins'), catalytic domain"/>
    <property type="match status" value="1"/>
</dbReference>
<feature type="chain" id="PRO_5040329751" evidence="9">
    <location>
        <begin position="19"/>
        <end position="448"/>
    </location>
</feature>
<keyword evidence="4 9" id="KW-0732">Signal</keyword>
<dbReference type="PANTHER" id="PTHR47466:SF1">
    <property type="entry name" value="METALLOPROTEASE MEP1 (AFU_ORTHOLOGUE AFUA_1G07730)-RELATED"/>
    <property type="match status" value="1"/>
</dbReference>
<feature type="domain" description="Peptidase M43 pregnancy-associated plasma-A" evidence="10">
    <location>
        <begin position="196"/>
        <end position="281"/>
    </location>
</feature>
<dbReference type="GO" id="GO:0008237">
    <property type="term" value="F:metallopeptidase activity"/>
    <property type="evidence" value="ECO:0007669"/>
    <property type="project" value="UniProtKB-KW"/>
</dbReference>
<evidence type="ECO:0000256" key="9">
    <source>
        <dbReference type="SAM" id="SignalP"/>
    </source>
</evidence>
<keyword evidence="8" id="KW-1015">Disulfide bond</keyword>
<evidence type="ECO:0000256" key="4">
    <source>
        <dbReference type="ARBA" id="ARBA00022729"/>
    </source>
</evidence>
<dbReference type="Proteomes" id="UP001056384">
    <property type="component" value="Chromosome 6"/>
</dbReference>
<organism evidence="11 12">
    <name type="scientific">Septoria linicola</name>
    <dbReference type="NCBI Taxonomy" id="215465"/>
    <lineage>
        <taxon>Eukaryota</taxon>
        <taxon>Fungi</taxon>
        <taxon>Dikarya</taxon>
        <taxon>Ascomycota</taxon>
        <taxon>Pezizomycotina</taxon>
        <taxon>Dothideomycetes</taxon>
        <taxon>Dothideomycetidae</taxon>
        <taxon>Mycosphaerellales</taxon>
        <taxon>Mycosphaerellaceae</taxon>
        <taxon>Septoria</taxon>
    </lineage>
</organism>
<evidence type="ECO:0000256" key="1">
    <source>
        <dbReference type="ARBA" id="ARBA00008721"/>
    </source>
</evidence>
<evidence type="ECO:0000259" key="10">
    <source>
        <dbReference type="Pfam" id="PF05572"/>
    </source>
</evidence>
<dbReference type="CDD" id="cd04275">
    <property type="entry name" value="ZnMc_pappalysin_like"/>
    <property type="match status" value="1"/>
</dbReference>
<evidence type="ECO:0000313" key="11">
    <source>
        <dbReference type="EMBL" id="USW54710.1"/>
    </source>
</evidence>
<evidence type="ECO:0000313" key="12">
    <source>
        <dbReference type="Proteomes" id="UP001056384"/>
    </source>
</evidence>
<accession>A0A9Q9AT83</accession>
<keyword evidence="6" id="KW-0862">Zinc</keyword>
<dbReference type="Gene3D" id="3.40.390.10">
    <property type="entry name" value="Collagenase (Catalytic Domain)"/>
    <property type="match status" value="1"/>
</dbReference>
<keyword evidence="12" id="KW-1185">Reference proteome</keyword>
<keyword evidence="5" id="KW-0378">Hydrolase</keyword>
<keyword evidence="2" id="KW-0645">Protease</keyword>
<evidence type="ECO:0000256" key="2">
    <source>
        <dbReference type="ARBA" id="ARBA00022670"/>
    </source>
</evidence>
<protein>
    <submittedName>
        <fullName evidence="11">Peptidase M43, pregnancy-associated plasma-A</fullName>
    </submittedName>
</protein>
<dbReference type="PANTHER" id="PTHR47466">
    <property type="match status" value="1"/>
</dbReference>
<comment type="similarity">
    <text evidence="1">Belongs to the peptidase M43B family.</text>
</comment>
<dbReference type="InterPro" id="IPR008754">
    <property type="entry name" value="Peptidase_M43"/>
</dbReference>
<evidence type="ECO:0000256" key="3">
    <source>
        <dbReference type="ARBA" id="ARBA00022723"/>
    </source>
</evidence>
<evidence type="ECO:0000256" key="5">
    <source>
        <dbReference type="ARBA" id="ARBA00022801"/>
    </source>
</evidence>
<name>A0A9Q9AT83_9PEZI</name>
<dbReference type="AlphaFoldDB" id="A0A9Q9AT83"/>
<feature type="signal peptide" evidence="9">
    <location>
        <begin position="1"/>
        <end position="18"/>
    </location>
</feature>
<dbReference type="Pfam" id="PF05572">
    <property type="entry name" value="Peptidase_M43"/>
    <property type="match status" value="1"/>
</dbReference>
<evidence type="ECO:0000256" key="8">
    <source>
        <dbReference type="ARBA" id="ARBA00023157"/>
    </source>
</evidence>
<keyword evidence="7" id="KW-0482">Metalloprotease</keyword>
<dbReference type="OrthoDB" id="536211at2759"/>
<dbReference type="GO" id="GO:0046872">
    <property type="term" value="F:metal ion binding"/>
    <property type="evidence" value="ECO:0007669"/>
    <property type="project" value="UniProtKB-KW"/>
</dbReference>
<gene>
    <name evidence="11" type="ORF">Slin15195_G080290</name>
</gene>